<evidence type="ECO:0000256" key="6">
    <source>
        <dbReference type="ARBA" id="ARBA00023144"/>
    </source>
</evidence>
<reference evidence="13" key="1">
    <citation type="journal article" date="2020" name="New Phytol.">
        <title>Comparative genomics reveals dynamic genome evolution in host specialist ectomycorrhizal fungi.</title>
        <authorList>
            <person name="Lofgren L.A."/>
            <person name="Nguyen N.H."/>
            <person name="Vilgalys R."/>
            <person name="Ruytinx J."/>
            <person name="Liao H.L."/>
            <person name="Branco S."/>
            <person name="Kuo A."/>
            <person name="LaButti K."/>
            <person name="Lipzen A."/>
            <person name="Andreopoulos W."/>
            <person name="Pangilinan J."/>
            <person name="Riley R."/>
            <person name="Hundley H."/>
            <person name="Na H."/>
            <person name="Barry K."/>
            <person name="Grigoriev I.V."/>
            <person name="Stajich J.E."/>
            <person name="Kennedy P.G."/>
        </authorList>
    </citation>
    <scope>NUCLEOTIDE SEQUENCE</scope>
    <source>
        <strain evidence="13">FC423</strain>
    </source>
</reference>
<comment type="pathway">
    <text evidence="4">Carbohydrate metabolism; hexose metabolism.</text>
</comment>
<evidence type="ECO:0000256" key="2">
    <source>
        <dbReference type="ARBA" id="ARBA00001911"/>
    </source>
</evidence>
<dbReference type="PANTHER" id="PTHR43725:SF47">
    <property type="entry name" value="UDP-GLUCOSE 4-EPIMERASE"/>
    <property type="match status" value="1"/>
</dbReference>
<organism evidence="13 14">
    <name type="scientific">Suillus discolor</name>
    <dbReference type="NCBI Taxonomy" id="1912936"/>
    <lineage>
        <taxon>Eukaryota</taxon>
        <taxon>Fungi</taxon>
        <taxon>Dikarya</taxon>
        <taxon>Basidiomycota</taxon>
        <taxon>Agaricomycotina</taxon>
        <taxon>Agaricomycetes</taxon>
        <taxon>Agaricomycetidae</taxon>
        <taxon>Boletales</taxon>
        <taxon>Suillineae</taxon>
        <taxon>Suillaceae</taxon>
        <taxon>Suillus</taxon>
    </lineage>
</organism>
<dbReference type="Gene3D" id="3.90.25.10">
    <property type="entry name" value="UDP-galactose 4-epimerase, domain 1"/>
    <property type="match status" value="1"/>
</dbReference>
<dbReference type="NCBIfam" id="TIGR01179">
    <property type="entry name" value="galE"/>
    <property type="match status" value="1"/>
</dbReference>
<feature type="region of interest" description="Disordered" evidence="11">
    <location>
        <begin position="301"/>
        <end position="322"/>
    </location>
</feature>
<evidence type="ECO:0000256" key="5">
    <source>
        <dbReference type="ARBA" id="ARBA00023027"/>
    </source>
</evidence>
<evidence type="ECO:0000256" key="9">
    <source>
        <dbReference type="ARBA" id="ARBA00037955"/>
    </source>
</evidence>
<dbReference type="GO" id="GO:0003746">
    <property type="term" value="F:translation elongation factor activity"/>
    <property type="evidence" value="ECO:0007669"/>
    <property type="project" value="UniProtKB-KW"/>
</dbReference>
<comment type="function">
    <text evidence="8">Mutarotase converts alpha-aldose to the beta-anomer. It is active on D-glucose, L-arabinose, D-xylose, D-galactose, maltose and lactose.</text>
</comment>
<evidence type="ECO:0000256" key="4">
    <source>
        <dbReference type="ARBA" id="ARBA00005028"/>
    </source>
</evidence>
<dbReference type="PANTHER" id="PTHR43725">
    <property type="entry name" value="UDP-GLUCOSE 4-EPIMERASE"/>
    <property type="match status" value="1"/>
</dbReference>
<evidence type="ECO:0000256" key="10">
    <source>
        <dbReference type="ARBA" id="ARBA00038238"/>
    </source>
</evidence>
<accession>A0A9P7F1E6</accession>
<feature type="compositionally biased region" description="Low complexity" evidence="11">
    <location>
        <begin position="624"/>
        <end position="645"/>
    </location>
</feature>
<dbReference type="InterPro" id="IPR005886">
    <property type="entry name" value="UDP_G4E"/>
</dbReference>
<comment type="cofactor">
    <cofactor evidence="2">
        <name>NAD(+)</name>
        <dbReference type="ChEBI" id="CHEBI:57540"/>
    </cofactor>
</comment>
<feature type="compositionally biased region" description="Low complexity" evidence="11">
    <location>
        <begin position="544"/>
        <end position="568"/>
    </location>
</feature>
<dbReference type="EMBL" id="JABBWM010000056">
    <property type="protein sequence ID" value="KAG2099816.1"/>
    <property type="molecule type" value="Genomic_DNA"/>
</dbReference>
<proteinExistence type="inferred from homology"/>
<evidence type="ECO:0000256" key="1">
    <source>
        <dbReference type="ARBA" id="ARBA00000083"/>
    </source>
</evidence>
<dbReference type="Pfam" id="PF11957">
    <property type="entry name" value="efThoc1"/>
    <property type="match status" value="1"/>
</dbReference>
<keyword evidence="7" id="KW-0413">Isomerase</keyword>
<dbReference type="InterPro" id="IPR036291">
    <property type="entry name" value="NAD(P)-bd_dom_sf"/>
</dbReference>
<comment type="pathway">
    <text evidence="3">Carbohydrate metabolism; galactose metabolism.</text>
</comment>
<sequence length="1083" mass="120618">MNSQTQSVQLLLKSFPQRPFDQKSLHELVGKEVEKFQGKSSADNVKSQWEFLLKNEVFTLAETEGSALKCDSTLYYDGLRDRLDLVLTFTEHDVCEATFPFTVLQDLLETQTITSCSQIFSWIESSASRLTKDMVPQKGKALILLRTLNDLLRRLSKMGSTTIFCGRILTFLSGVFPLGERSGVNLRGEYGPMWEGVKDVEKKDECVEAVRGPEDSQKMEVDAGKKESADSKDKDGRLEPCRDVLCLISFSGFYTTFWSLQLPFSRPPLFAFPNTFGEFKDAVDKVLPVIKEATTKERAMMGNRGTSGTSNNLKRKREPELGETSNNSEYFFAKFLTSPDLLNLEIADTHFRRQVLFQLLILLHHLLSFTKVAKAVWSTPRNRSLQMDFTLESADAQWVHDTITKVSAELRSTAPNGPTFADTVNVILDREKNWVKWKNDLCAPFDREPWSGEVGGRKVGMEEATREARSNRKKAPESWKWNLGSESLTEIWEMGYRDLSDLQNPFQPGDVKDFVKKVKQEDARIDMRRKQLVKNAERLAQARAKAAALQESTARQETPAPASTPAEPSKVEPPAASFSALLSTPSISSSPLHPSLPPKPGSSPVKSFLEVGASSPARPPITLAPPSSTIAAPTPTPPTAASASETPSLFRFHDLTDKLEQNRQRWSWLALRTARDQYLQHFGKIGTGDVVLLANEIEIEKEREKNQKTQKAEEMRVLVTGGAGYIGSHVIYALQQTRRYKVISADNYHNSFPGSLTRVAQIAQDTLPENPSEADKESTEIDVFQCDLTSPEQIKGIFERYSKGGIWGVVHIGAYKAVGESVEIPLTYYANNVAATVSLLQTMSDFDCTRIVYSSSATVYGTPPVIPIPETTRLKADSPYGKTKVMSEMVIDDLCHAEPNRWRAISLRYFNPAGAHPSGLIGEDPRGRPGNLLPLLAHMAIGRVDAATLQVFGNDYPTPDGTCVRDYLHVLDLASGHLLALDALAPESAIFDNCPDDARYKAYNLGKGKGMSVLQIVEAMRKATGFDFKYEVIGRRRGDVPDLTADPALAERELGFKAPQPLEVMCRDLWNWQSMNPQGYTQQ</sequence>
<dbReference type="GO" id="GO:0003978">
    <property type="term" value="F:UDP-glucose 4-epimerase activity"/>
    <property type="evidence" value="ECO:0007669"/>
    <property type="project" value="UniProtKB-EC"/>
</dbReference>
<evidence type="ECO:0000313" key="13">
    <source>
        <dbReference type="EMBL" id="KAG2099816.1"/>
    </source>
</evidence>
<name>A0A9P7F1E6_9AGAM</name>
<evidence type="ECO:0000256" key="8">
    <source>
        <dbReference type="ARBA" id="ARBA00037676"/>
    </source>
</evidence>
<feature type="region of interest" description="Disordered" evidence="11">
    <location>
        <begin position="211"/>
        <end position="236"/>
    </location>
</feature>
<dbReference type="InterPro" id="IPR001509">
    <property type="entry name" value="Epimerase_deHydtase"/>
</dbReference>
<dbReference type="GO" id="GO:0005829">
    <property type="term" value="C:cytosol"/>
    <property type="evidence" value="ECO:0007669"/>
    <property type="project" value="TreeGrafter"/>
</dbReference>
<dbReference type="Gene3D" id="3.40.50.720">
    <property type="entry name" value="NAD(P)-binding Rossmann-like Domain"/>
    <property type="match status" value="1"/>
</dbReference>
<evidence type="ECO:0000256" key="7">
    <source>
        <dbReference type="ARBA" id="ARBA00023235"/>
    </source>
</evidence>
<evidence type="ECO:0000259" key="12">
    <source>
        <dbReference type="Pfam" id="PF01370"/>
    </source>
</evidence>
<dbReference type="SUPFAM" id="SSF51735">
    <property type="entry name" value="NAD(P)-binding Rossmann-fold domains"/>
    <property type="match status" value="1"/>
</dbReference>
<dbReference type="Proteomes" id="UP000823399">
    <property type="component" value="Unassembled WGS sequence"/>
</dbReference>
<keyword evidence="14" id="KW-1185">Reference proteome</keyword>
<evidence type="ECO:0000256" key="3">
    <source>
        <dbReference type="ARBA" id="ARBA00004947"/>
    </source>
</evidence>
<protein>
    <submittedName>
        <fullName evidence="13">THO complex subunit 1 transcription elongation factor-domain-containing protein</fullName>
    </submittedName>
</protein>
<keyword evidence="13" id="KW-0648">Protein biosynthesis</keyword>
<dbReference type="OrthoDB" id="9402762at2759"/>
<comment type="similarity">
    <text evidence="9">In the N-terminal section; belongs to the NAD(P)-dependent epimerase/dehydratase family.</text>
</comment>
<feature type="domain" description="NAD-dependent epimerase/dehydratase" evidence="12">
    <location>
        <begin position="717"/>
        <end position="984"/>
    </location>
</feature>
<gene>
    <name evidence="13" type="ORF">F5147DRAFT_747207</name>
</gene>
<comment type="similarity">
    <text evidence="10">In the C-terminal section; belongs to the aldose epimerase family.</text>
</comment>
<comment type="caution">
    <text evidence="13">The sequence shown here is derived from an EMBL/GenBank/DDBJ whole genome shotgun (WGS) entry which is preliminary data.</text>
</comment>
<feature type="compositionally biased region" description="Low complexity" evidence="11">
    <location>
        <begin position="577"/>
        <end position="593"/>
    </location>
</feature>
<evidence type="ECO:0000256" key="11">
    <source>
        <dbReference type="SAM" id="MobiDB-lite"/>
    </source>
</evidence>
<dbReference type="GeneID" id="64702182"/>
<dbReference type="CDD" id="cd05247">
    <property type="entry name" value="UDP_G4E_1_SDR_e"/>
    <property type="match status" value="1"/>
</dbReference>
<dbReference type="GO" id="GO:0006012">
    <property type="term" value="P:galactose metabolic process"/>
    <property type="evidence" value="ECO:0007669"/>
    <property type="project" value="UniProtKB-KW"/>
</dbReference>
<dbReference type="RefSeq" id="XP_041289299.1">
    <property type="nucleotide sequence ID" value="XM_041439923.1"/>
</dbReference>
<keyword evidence="13" id="KW-0251">Elongation factor</keyword>
<dbReference type="InterPro" id="IPR021861">
    <property type="entry name" value="THO_THOC1"/>
</dbReference>
<comment type="catalytic activity">
    <reaction evidence="1">
        <text>UDP-alpha-D-glucose = UDP-alpha-D-galactose</text>
        <dbReference type="Rhea" id="RHEA:22168"/>
        <dbReference type="ChEBI" id="CHEBI:58885"/>
        <dbReference type="ChEBI" id="CHEBI:66914"/>
        <dbReference type="EC" id="5.1.3.2"/>
    </reaction>
</comment>
<dbReference type="AlphaFoldDB" id="A0A9P7F1E6"/>
<evidence type="ECO:0000313" key="14">
    <source>
        <dbReference type="Proteomes" id="UP000823399"/>
    </source>
</evidence>
<keyword evidence="5" id="KW-0520">NAD</keyword>
<feature type="region of interest" description="Disordered" evidence="11">
    <location>
        <begin position="544"/>
        <end position="645"/>
    </location>
</feature>
<keyword evidence="6" id="KW-0119">Carbohydrate metabolism</keyword>
<dbReference type="Pfam" id="PF01370">
    <property type="entry name" value="Epimerase"/>
    <property type="match status" value="1"/>
</dbReference>
<keyword evidence="6" id="KW-0299">Galactose metabolism</keyword>